<protein>
    <submittedName>
        <fullName evidence="1">Uncharacterized protein</fullName>
    </submittedName>
</protein>
<accession>A0A0F9K579</accession>
<gene>
    <name evidence="1" type="ORF">LCGC14_1447380</name>
</gene>
<dbReference type="EMBL" id="LAZR01009933">
    <property type="protein sequence ID" value="KKM69776.1"/>
    <property type="molecule type" value="Genomic_DNA"/>
</dbReference>
<sequence>DTGDFGGSSFGFGKLRWTSDEIELDGEEITKGTFNGVDELDFSDVQEIREISQEFLVTNENSITSTSVRSKVTLRRTPVRSVSRIVNLTTGERYIVEDQNPDGTAGELNTTGNITISGSTLPVSTDVLQVDYIWIKSFDSVFDFDNLKDININRTTQDSVDWAHGNLVKDEPATVQEGDDEDLTITVTHPIYKVISVNTFKTDVSIVSSGIISANQTVTNVVDIRRVSDNAELYNTDSQGGTLSGARGIILPTDSLAVNNDVSTIRFNSSNIYAPDGYEVGTFTDNVITLPATVTTAGTSVLVNYIADVSILLPETDMDEFPAIKNDNVFVVGGAEIGNQPTSNLLDSVDNVTTNLRRAGSNLRFTVGSIASDGSLTVLGTSVKRVTDALVVTTSGSGYEIDLQSAILSDMGVTTLPSTAKVVKLYSLERVNLDSSNNVSSVDNTYDVVNYKMKDNSYDMEIALEDTSLSATKIVLPETVDNVVGQLDTGDVVRVTFYYANTNDSEVLYFSKGGELVTNKMFIFVSKIYTNYGFKNTASQLTGNVLVKNFNQPIDNTPYTVGYDYIAPKESERITVTFNHNALVGTVTMAIEDVRPITADILIKTAEAKTINATIRIVLLAEYTEQEQTVLQDATDAVTSLLTAGGLGTTIDASDVTNALYSVGGIDRVRILNFSHGTSGNVSSIVAEKNEYLTAGVISIETEER</sequence>
<feature type="non-terminal residue" evidence="1">
    <location>
        <position position="1"/>
    </location>
</feature>
<reference evidence="1" key="1">
    <citation type="journal article" date="2015" name="Nature">
        <title>Complex archaea that bridge the gap between prokaryotes and eukaryotes.</title>
        <authorList>
            <person name="Spang A."/>
            <person name="Saw J.H."/>
            <person name="Jorgensen S.L."/>
            <person name="Zaremba-Niedzwiedzka K."/>
            <person name="Martijn J."/>
            <person name="Lind A.E."/>
            <person name="van Eijk R."/>
            <person name="Schleper C."/>
            <person name="Guy L."/>
            <person name="Ettema T.J."/>
        </authorList>
    </citation>
    <scope>NUCLEOTIDE SEQUENCE</scope>
</reference>
<organism evidence="1">
    <name type="scientific">marine sediment metagenome</name>
    <dbReference type="NCBI Taxonomy" id="412755"/>
    <lineage>
        <taxon>unclassified sequences</taxon>
        <taxon>metagenomes</taxon>
        <taxon>ecological metagenomes</taxon>
    </lineage>
</organism>
<name>A0A0F9K579_9ZZZZ</name>
<proteinExistence type="predicted"/>
<comment type="caution">
    <text evidence="1">The sequence shown here is derived from an EMBL/GenBank/DDBJ whole genome shotgun (WGS) entry which is preliminary data.</text>
</comment>
<dbReference type="AlphaFoldDB" id="A0A0F9K579"/>
<evidence type="ECO:0000313" key="1">
    <source>
        <dbReference type="EMBL" id="KKM69776.1"/>
    </source>
</evidence>